<accession>A0A183F6V7</accession>
<evidence type="ECO:0000256" key="1">
    <source>
        <dbReference type="SAM" id="SignalP"/>
    </source>
</evidence>
<evidence type="ECO:0000313" key="3">
    <source>
        <dbReference type="Proteomes" id="UP000050761"/>
    </source>
</evidence>
<reference evidence="2 3" key="1">
    <citation type="submission" date="2018-11" db="EMBL/GenBank/DDBJ databases">
        <authorList>
            <consortium name="Pathogen Informatics"/>
        </authorList>
    </citation>
    <scope>NUCLEOTIDE SEQUENCE [LARGE SCALE GENOMIC DNA]</scope>
</reference>
<dbReference type="Proteomes" id="UP000050761">
    <property type="component" value="Unassembled WGS sequence"/>
</dbReference>
<reference evidence="4" key="2">
    <citation type="submission" date="2019-09" db="UniProtKB">
        <authorList>
            <consortium name="WormBaseParasite"/>
        </authorList>
    </citation>
    <scope>IDENTIFICATION</scope>
</reference>
<organism evidence="3 4">
    <name type="scientific">Heligmosomoides polygyrus</name>
    <name type="common">Parasitic roundworm</name>
    <dbReference type="NCBI Taxonomy" id="6339"/>
    <lineage>
        <taxon>Eukaryota</taxon>
        <taxon>Metazoa</taxon>
        <taxon>Ecdysozoa</taxon>
        <taxon>Nematoda</taxon>
        <taxon>Chromadorea</taxon>
        <taxon>Rhabditida</taxon>
        <taxon>Rhabditina</taxon>
        <taxon>Rhabditomorpha</taxon>
        <taxon>Strongyloidea</taxon>
        <taxon>Heligmosomidae</taxon>
        <taxon>Heligmosomoides</taxon>
    </lineage>
</organism>
<protein>
    <submittedName>
        <fullName evidence="4">GATA zinc finger domain-containing protein 14-like</fullName>
    </submittedName>
</protein>
<accession>A0A3P7UMZ7</accession>
<dbReference type="AlphaFoldDB" id="A0A183F6V7"/>
<gene>
    <name evidence="2" type="ORF">HPBE_LOCUS1900</name>
</gene>
<name>A0A183F6V7_HELPZ</name>
<proteinExistence type="predicted"/>
<feature type="signal peptide" evidence="1">
    <location>
        <begin position="1"/>
        <end position="19"/>
    </location>
</feature>
<evidence type="ECO:0000313" key="4">
    <source>
        <dbReference type="WBParaSite" id="HPBE_0000189901-mRNA-1"/>
    </source>
</evidence>
<keyword evidence="3" id="KW-1185">Reference proteome</keyword>
<keyword evidence="1" id="KW-0732">Signal</keyword>
<sequence>MNLPGLLLLLSVCSDRVQGYGGGSRGSYYSGARAPSYAAPAPPGGPPVVIGDVFPVEPYYPVQIPHAPRGDTALNFFVNNIDDAHNSDASYSYNNDIDYTHHDDVNDSYNHDIHHTYNDDIHHTYYDDVNDSYNDDIHHTYYDDIHHTYNNNIHHTYNNNIHHT</sequence>
<evidence type="ECO:0000313" key="2">
    <source>
        <dbReference type="EMBL" id="VDO21993.1"/>
    </source>
</evidence>
<dbReference type="EMBL" id="UZAH01002416">
    <property type="protein sequence ID" value="VDO21993.1"/>
    <property type="molecule type" value="Genomic_DNA"/>
</dbReference>
<dbReference type="WBParaSite" id="HPBE_0000189901-mRNA-1">
    <property type="protein sequence ID" value="HPBE_0000189901-mRNA-1"/>
    <property type="gene ID" value="HPBE_0000189901"/>
</dbReference>
<feature type="chain" id="PRO_5044551274" evidence="1">
    <location>
        <begin position="20"/>
        <end position="164"/>
    </location>
</feature>